<organism evidence="1 2">
    <name type="scientific">Caerostris darwini</name>
    <dbReference type="NCBI Taxonomy" id="1538125"/>
    <lineage>
        <taxon>Eukaryota</taxon>
        <taxon>Metazoa</taxon>
        <taxon>Ecdysozoa</taxon>
        <taxon>Arthropoda</taxon>
        <taxon>Chelicerata</taxon>
        <taxon>Arachnida</taxon>
        <taxon>Araneae</taxon>
        <taxon>Araneomorphae</taxon>
        <taxon>Entelegynae</taxon>
        <taxon>Araneoidea</taxon>
        <taxon>Araneidae</taxon>
        <taxon>Caerostris</taxon>
    </lineage>
</organism>
<reference evidence="1 2" key="1">
    <citation type="submission" date="2021-06" db="EMBL/GenBank/DDBJ databases">
        <title>Caerostris darwini draft genome.</title>
        <authorList>
            <person name="Kono N."/>
            <person name="Arakawa K."/>
        </authorList>
    </citation>
    <scope>NUCLEOTIDE SEQUENCE [LARGE SCALE GENOMIC DNA]</scope>
</reference>
<dbReference type="Proteomes" id="UP001054837">
    <property type="component" value="Unassembled WGS sequence"/>
</dbReference>
<comment type="caution">
    <text evidence="1">The sequence shown here is derived from an EMBL/GenBank/DDBJ whole genome shotgun (WGS) entry which is preliminary data.</text>
</comment>
<name>A0AAV4QAQ4_9ARAC</name>
<proteinExistence type="predicted"/>
<evidence type="ECO:0000313" key="2">
    <source>
        <dbReference type="Proteomes" id="UP001054837"/>
    </source>
</evidence>
<dbReference type="EMBL" id="BPLQ01004179">
    <property type="protein sequence ID" value="GIY06190.1"/>
    <property type="molecule type" value="Genomic_DNA"/>
</dbReference>
<keyword evidence="2" id="KW-1185">Reference proteome</keyword>
<dbReference type="AlphaFoldDB" id="A0AAV4QAQ4"/>
<accession>A0AAV4QAQ4</accession>
<evidence type="ECO:0000313" key="1">
    <source>
        <dbReference type="EMBL" id="GIY06190.1"/>
    </source>
</evidence>
<gene>
    <name evidence="1" type="primary">Jrkl</name>
    <name evidence="1" type="ORF">CDAR_252341</name>
</gene>
<protein>
    <submittedName>
        <fullName evidence="1">Jerky protein homolog-like</fullName>
    </submittedName>
</protein>
<sequence>MYGNINNFGQTSLHVKFASLAENEDGSSSIKAMKMIEKKNWKDSVFKWFMKQLEIIFPIQSFAKRLNVLQRKSQMIRLPKNNIYFKMRHEIRELIISNGEKSSADPKPENFIEKFKIVTKSYDAEFLYNTDETRFI</sequence>